<evidence type="ECO:0000256" key="7">
    <source>
        <dbReference type="ARBA" id="ARBA00023306"/>
    </source>
</evidence>
<evidence type="ECO:0000256" key="6">
    <source>
        <dbReference type="ARBA" id="ARBA00023136"/>
    </source>
</evidence>
<keyword evidence="5 8" id="KW-1133">Transmembrane helix</keyword>
<feature type="transmembrane region" description="Helical" evidence="8">
    <location>
        <begin position="21"/>
        <end position="39"/>
    </location>
</feature>
<name>A0A3G1KRF3_FORW1</name>
<evidence type="ECO:0000256" key="3">
    <source>
        <dbReference type="ARBA" id="ARBA00022618"/>
    </source>
</evidence>
<evidence type="ECO:0000313" key="10">
    <source>
        <dbReference type="EMBL" id="ATW25053.1"/>
    </source>
</evidence>
<dbReference type="EMBL" id="CP017634">
    <property type="protein sequence ID" value="ATW25053.1"/>
    <property type="molecule type" value="Genomic_DNA"/>
</dbReference>
<dbReference type="Pfam" id="PF03799">
    <property type="entry name" value="FtsQ_DivIB_C"/>
    <property type="match status" value="1"/>
</dbReference>
<comment type="subcellular location">
    <subcellularLocation>
        <location evidence="1">Membrane</location>
    </subcellularLocation>
</comment>
<sequence length="256" mass="28726">MHRKKGVKYVRRRKRPGSIKWLMKILTLILILFASYFFINSPFFAVSSIKVSGTKLVSVQDIVELSGLAKGQNIFKIDREKAEKKILMSPMVDDVEIERHLPGTVAVLVTERTPVALVPIAGGLIQIDVAGYILKKVSAIDKYPLPIVTGVDLPDTIAVGKQLTSQKLAMGLKMIAQMDAEAKKVIAEVDVFDPQKLRVFTVQGAEVRLGGADGFQEKFTRFLQVLKKEEEMDRLEDIEYIDVSFSDKPVVFYRKN</sequence>
<dbReference type="InterPro" id="IPR005548">
    <property type="entry name" value="Cell_div_FtsQ/DivIB_C"/>
</dbReference>
<dbReference type="PROSITE" id="PS51779">
    <property type="entry name" value="POTRA"/>
    <property type="match status" value="1"/>
</dbReference>
<keyword evidence="7" id="KW-0131">Cell cycle</keyword>
<organism evidence="10 11">
    <name type="scientific">Formimonas warabiya</name>
    <dbReference type="NCBI Taxonomy" id="1761012"/>
    <lineage>
        <taxon>Bacteria</taxon>
        <taxon>Bacillati</taxon>
        <taxon>Bacillota</taxon>
        <taxon>Clostridia</taxon>
        <taxon>Eubacteriales</taxon>
        <taxon>Peptococcaceae</taxon>
        <taxon>Candidatus Formimonas</taxon>
    </lineage>
</organism>
<feature type="domain" description="POTRA" evidence="9">
    <location>
        <begin position="44"/>
        <end position="112"/>
    </location>
</feature>
<keyword evidence="2" id="KW-1003">Cell membrane</keyword>
<dbReference type="RefSeq" id="WP_214659235.1">
    <property type="nucleotide sequence ID" value="NZ_CP017634.1"/>
</dbReference>
<dbReference type="KEGG" id="fwa:DCMF_09930"/>
<dbReference type="AlphaFoldDB" id="A0A3G1KRF3"/>
<evidence type="ECO:0000313" key="11">
    <source>
        <dbReference type="Proteomes" id="UP000323521"/>
    </source>
</evidence>
<dbReference type="Pfam" id="PF08478">
    <property type="entry name" value="POTRA_1"/>
    <property type="match status" value="1"/>
</dbReference>
<keyword evidence="6 8" id="KW-0472">Membrane</keyword>
<keyword evidence="11" id="KW-1185">Reference proteome</keyword>
<proteinExistence type="predicted"/>
<dbReference type="InterPro" id="IPR034746">
    <property type="entry name" value="POTRA"/>
</dbReference>
<dbReference type="InterPro" id="IPR045335">
    <property type="entry name" value="FtsQ_C_sf"/>
</dbReference>
<dbReference type="GO" id="GO:0005886">
    <property type="term" value="C:plasma membrane"/>
    <property type="evidence" value="ECO:0007669"/>
    <property type="project" value="TreeGrafter"/>
</dbReference>
<protein>
    <recommendedName>
        <fullName evidence="9">POTRA domain-containing protein</fullName>
    </recommendedName>
</protein>
<dbReference type="GO" id="GO:0051301">
    <property type="term" value="P:cell division"/>
    <property type="evidence" value="ECO:0007669"/>
    <property type="project" value="UniProtKB-KW"/>
</dbReference>
<evidence type="ECO:0000256" key="2">
    <source>
        <dbReference type="ARBA" id="ARBA00022475"/>
    </source>
</evidence>
<keyword evidence="3" id="KW-0132">Cell division</keyword>
<evidence type="ECO:0000259" key="9">
    <source>
        <dbReference type="PROSITE" id="PS51779"/>
    </source>
</evidence>
<reference evidence="10 11" key="1">
    <citation type="submission" date="2016-10" db="EMBL/GenBank/DDBJ databases">
        <title>Complete Genome Sequence of Peptococcaceae strain DCMF.</title>
        <authorList>
            <person name="Edwards R.J."/>
            <person name="Holland S.I."/>
            <person name="Deshpande N.P."/>
            <person name="Wong Y.K."/>
            <person name="Ertan H."/>
            <person name="Manefield M."/>
            <person name="Russell T.L."/>
            <person name="Lee M.J."/>
        </authorList>
    </citation>
    <scope>NUCLEOTIDE SEQUENCE [LARGE SCALE GENOMIC DNA]</scope>
    <source>
        <strain evidence="10 11">DCMF</strain>
    </source>
</reference>
<evidence type="ECO:0000256" key="4">
    <source>
        <dbReference type="ARBA" id="ARBA00022692"/>
    </source>
</evidence>
<dbReference type="PANTHER" id="PTHR37820">
    <property type="entry name" value="CELL DIVISION PROTEIN DIVIB"/>
    <property type="match status" value="1"/>
</dbReference>
<dbReference type="PANTHER" id="PTHR37820:SF1">
    <property type="entry name" value="CELL DIVISION PROTEIN FTSQ"/>
    <property type="match status" value="1"/>
</dbReference>
<gene>
    <name evidence="10" type="ORF">DCMF_09930</name>
</gene>
<dbReference type="Gene3D" id="3.40.50.11690">
    <property type="entry name" value="Cell division protein FtsQ/DivIB"/>
    <property type="match status" value="1"/>
</dbReference>
<dbReference type="InterPro" id="IPR013685">
    <property type="entry name" value="POTRA_FtsQ_type"/>
</dbReference>
<dbReference type="Proteomes" id="UP000323521">
    <property type="component" value="Chromosome"/>
</dbReference>
<keyword evidence="4 8" id="KW-0812">Transmembrane</keyword>
<accession>A0A3G1KRF3</accession>
<evidence type="ECO:0000256" key="1">
    <source>
        <dbReference type="ARBA" id="ARBA00004370"/>
    </source>
</evidence>
<dbReference type="Gene3D" id="3.10.20.310">
    <property type="entry name" value="membrane protein fhac"/>
    <property type="match status" value="1"/>
</dbReference>
<evidence type="ECO:0000256" key="8">
    <source>
        <dbReference type="SAM" id="Phobius"/>
    </source>
</evidence>
<dbReference type="InterPro" id="IPR050487">
    <property type="entry name" value="FtsQ_DivIB"/>
</dbReference>
<evidence type="ECO:0000256" key="5">
    <source>
        <dbReference type="ARBA" id="ARBA00022989"/>
    </source>
</evidence>